<comment type="similarity">
    <text evidence="1 5">Belongs to the methyltransferase superfamily. METTL16/RlmF family.</text>
</comment>
<dbReference type="GO" id="GO:0005634">
    <property type="term" value="C:nucleus"/>
    <property type="evidence" value="ECO:0007669"/>
    <property type="project" value="TreeGrafter"/>
</dbReference>
<proteinExistence type="inferred from homology"/>
<dbReference type="RefSeq" id="XP_064849739.1">
    <property type="nucleotide sequence ID" value="XM_064993667.1"/>
</dbReference>
<gene>
    <name evidence="7" type="ORF">DASC09_000640</name>
</gene>
<dbReference type="GO" id="GO:0070475">
    <property type="term" value="P:rRNA base methylation"/>
    <property type="evidence" value="ECO:0007669"/>
    <property type="project" value="TreeGrafter"/>
</dbReference>
<dbReference type="Gene3D" id="3.40.50.150">
    <property type="entry name" value="Vaccinia Virus protein VP39"/>
    <property type="match status" value="1"/>
</dbReference>
<keyword evidence="2 5" id="KW-0489">Methyltransferase</keyword>
<dbReference type="SUPFAM" id="SSF53335">
    <property type="entry name" value="S-adenosyl-L-methionine-dependent methyltransferases"/>
    <property type="match status" value="1"/>
</dbReference>
<feature type="binding site" evidence="6">
    <location>
        <position position="101"/>
    </location>
    <ligand>
        <name>S-adenosyl-L-methionine</name>
        <dbReference type="ChEBI" id="CHEBI:59789"/>
    </ligand>
</feature>
<organism evidence="7 8">
    <name type="scientific">Saccharomycopsis crataegensis</name>
    <dbReference type="NCBI Taxonomy" id="43959"/>
    <lineage>
        <taxon>Eukaryota</taxon>
        <taxon>Fungi</taxon>
        <taxon>Dikarya</taxon>
        <taxon>Ascomycota</taxon>
        <taxon>Saccharomycotina</taxon>
        <taxon>Saccharomycetes</taxon>
        <taxon>Saccharomycopsidaceae</taxon>
        <taxon>Saccharomycopsis</taxon>
    </lineage>
</organism>
<dbReference type="InterPro" id="IPR017182">
    <property type="entry name" value="METTL16/PsiM"/>
</dbReference>
<comment type="caution">
    <text evidence="7">The sequence shown here is derived from an EMBL/GenBank/DDBJ whole genome shotgun (WGS) entry which is preliminary data.</text>
</comment>
<name>A0AAV5QDE5_9ASCO</name>
<dbReference type="GeneID" id="90070718"/>
<dbReference type="EC" id="2.1.1.-" evidence="5"/>
<feature type="binding site" evidence="6">
    <location>
        <position position="72"/>
    </location>
    <ligand>
        <name>S-adenosyl-L-methionine</name>
        <dbReference type="ChEBI" id="CHEBI:59789"/>
    </ligand>
</feature>
<dbReference type="PANTHER" id="PTHR13393:SF0">
    <property type="entry name" value="RNA N6-ADENOSINE-METHYLTRANSFERASE METTL16"/>
    <property type="match status" value="1"/>
</dbReference>
<evidence type="ECO:0000256" key="4">
    <source>
        <dbReference type="ARBA" id="ARBA00022691"/>
    </source>
</evidence>
<reference evidence="7 8" key="1">
    <citation type="journal article" date="2023" name="Elife">
        <title>Identification of key yeast species and microbe-microbe interactions impacting larval growth of Drosophila in the wild.</title>
        <authorList>
            <person name="Mure A."/>
            <person name="Sugiura Y."/>
            <person name="Maeda R."/>
            <person name="Honda K."/>
            <person name="Sakurai N."/>
            <person name="Takahashi Y."/>
            <person name="Watada M."/>
            <person name="Katoh T."/>
            <person name="Gotoh A."/>
            <person name="Gotoh Y."/>
            <person name="Taniguchi I."/>
            <person name="Nakamura K."/>
            <person name="Hayashi T."/>
            <person name="Katayama T."/>
            <person name="Uemura T."/>
            <person name="Hattori Y."/>
        </authorList>
    </citation>
    <scope>NUCLEOTIDE SEQUENCE [LARGE SCALE GENOMIC DNA]</scope>
    <source>
        <strain evidence="7 8">SC-9</strain>
    </source>
</reference>
<evidence type="ECO:0000313" key="7">
    <source>
        <dbReference type="EMBL" id="GMM32739.1"/>
    </source>
</evidence>
<feature type="binding site" evidence="6">
    <location>
        <position position="185"/>
    </location>
    <ligand>
        <name>S-adenosyl-L-methionine</name>
        <dbReference type="ChEBI" id="CHEBI:59789"/>
    </ligand>
</feature>
<keyword evidence="4 6" id="KW-0949">S-adenosyl-L-methionine</keyword>
<evidence type="ECO:0000256" key="1">
    <source>
        <dbReference type="ARBA" id="ARBA00005878"/>
    </source>
</evidence>
<protein>
    <recommendedName>
        <fullName evidence="5">U6 small nuclear RNA (adenine-(43)-N(6))-methyltransferase</fullName>
        <ecNumber evidence="5">2.1.1.-</ecNumber>
    </recommendedName>
</protein>
<accession>A0AAV5QDE5</accession>
<keyword evidence="8" id="KW-1185">Reference proteome</keyword>
<dbReference type="InterPro" id="IPR010286">
    <property type="entry name" value="METTL16/RlmF"/>
</dbReference>
<keyword evidence="3 5" id="KW-0808">Transferase</keyword>
<dbReference type="PANTHER" id="PTHR13393">
    <property type="entry name" value="SAM-DEPENDENT METHYLTRANSFERASE"/>
    <property type="match status" value="1"/>
</dbReference>
<dbReference type="PIRSF" id="PIRSF037350">
    <property type="entry name" value="Mtase_ZK1128_prd"/>
    <property type="match status" value="1"/>
</dbReference>
<evidence type="ECO:0000256" key="2">
    <source>
        <dbReference type="ARBA" id="ARBA00022603"/>
    </source>
</evidence>
<evidence type="ECO:0000256" key="5">
    <source>
        <dbReference type="PIRNR" id="PIRNR037350"/>
    </source>
</evidence>
<dbReference type="AlphaFoldDB" id="A0AAV5QDE5"/>
<sequence length="481" mass="54701">MIWNQPVVAPHYDFNSLIEDHPDLQKLITVDGHYSFSHQPTVRTLTAAILKKYHGITSELSPHHLCPRVPNRYLYLQWLSQISEIILPKGDWSMISVVDIGTGSSAIYPLLGASMNKGWKFVGTECNEGSYKLAMANIGRNPWVEGKIKVVKVVDPRKILDFTKISIDNNNNNNNKDQLVLVMCNPPFFDTELKNSVEFDTKIAATKLVATDSELFYPGGEIRFIKQMIAESVVQQQHVNRWYTSMVGQFTSLKPIIEELKTKGIINFGIFELNPGHHHNNNNGKNIDQGLDRYIDDGSSNTPIIRWVVFWSFQATHIPDFLGHQYSNKYKGLNGLITTFKINLKTPRINIVPVIFDKLLKPLNCIEISTSKMMMFKGTNNPSDEFNVVEVVVAGDVWSRAYRRKLKRLTAVTTKTESENPGVAVKKQRGSGVLFPDKDKSIFQVIFDDVHNQIVVFWKFGYNEKIFESFCGLVNREVNST</sequence>
<dbReference type="Proteomes" id="UP001360560">
    <property type="component" value="Unassembled WGS sequence"/>
</dbReference>
<dbReference type="InterPro" id="IPR029063">
    <property type="entry name" value="SAM-dependent_MTases_sf"/>
</dbReference>
<dbReference type="GO" id="GO:0008168">
    <property type="term" value="F:methyltransferase activity"/>
    <property type="evidence" value="ECO:0007669"/>
    <property type="project" value="UniProtKB-UniRule"/>
</dbReference>
<evidence type="ECO:0000256" key="6">
    <source>
        <dbReference type="PIRSR" id="PIRSR037350-1"/>
    </source>
</evidence>
<dbReference type="Pfam" id="PF05971">
    <property type="entry name" value="Methyltransf_10"/>
    <property type="match status" value="1"/>
</dbReference>
<evidence type="ECO:0000256" key="3">
    <source>
        <dbReference type="ARBA" id="ARBA00022679"/>
    </source>
</evidence>
<evidence type="ECO:0000313" key="8">
    <source>
        <dbReference type="Proteomes" id="UP001360560"/>
    </source>
</evidence>
<dbReference type="EMBL" id="BTFZ01000001">
    <property type="protein sequence ID" value="GMM32739.1"/>
    <property type="molecule type" value="Genomic_DNA"/>
</dbReference>
<feature type="binding site" evidence="6">
    <location>
        <position position="125"/>
    </location>
    <ligand>
        <name>S-adenosyl-L-methionine</name>
        <dbReference type="ChEBI" id="CHEBI:59789"/>
    </ligand>
</feature>